<reference evidence="2 3" key="1">
    <citation type="submission" date="2017-02" db="EMBL/GenBank/DDBJ databases">
        <authorList>
            <person name="Peterson S.W."/>
        </authorList>
    </citation>
    <scope>NUCLEOTIDE SEQUENCE [LARGE SCALE GENOMIC DNA]</scope>
    <source>
        <strain evidence="2 3">DSM 45154</strain>
    </source>
</reference>
<evidence type="ECO:0000313" key="2">
    <source>
        <dbReference type="EMBL" id="SKA33054.1"/>
    </source>
</evidence>
<organism evidence="2 3">
    <name type="scientific">Marinactinospora thermotolerans DSM 45154</name>
    <dbReference type="NCBI Taxonomy" id="1122192"/>
    <lineage>
        <taxon>Bacteria</taxon>
        <taxon>Bacillati</taxon>
        <taxon>Actinomycetota</taxon>
        <taxon>Actinomycetes</taxon>
        <taxon>Streptosporangiales</taxon>
        <taxon>Nocardiopsidaceae</taxon>
        <taxon>Marinactinospora</taxon>
    </lineage>
</organism>
<protein>
    <recommendedName>
        <fullName evidence="4">DUF4245 domain-containing protein</fullName>
    </recommendedName>
</protein>
<proteinExistence type="predicted"/>
<keyword evidence="1" id="KW-0472">Membrane</keyword>
<accession>A0A1T4SXS9</accession>
<name>A0A1T4SXS9_9ACTN</name>
<feature type="transmembrane region" description="Helical" evidence="1">
    <location>
        <begin position="12"/>
        <end position="32"/>
    </location>
</feature>
<keyword evidence="1" id="KW-1133">Transmembrane helix</keyword>
<dbReference type="RefSeq" id="WP_078763384.1">
    <property type="nucleotide sequence ID" value="NZ_FUWS01000012.1"/>
</dbReference>
<evidence type="ECO:0000313" key="3">
    <source>
        <dbReference type="Proteomes" id="UP000190637"/>
    </source>
</evidence>
<sequence>MSKYDRSNATFGGYAVALGIVVAVVVAMALVVNGRQKEHIPSVDYRIDLASFSEEAPYPVYAPEGLPEGWVPTSSRLETGEEEGGPVTWTLGFATPEDRHAAFSMSNAPAETFITEKTLGGEPDGRSQVGGQTWERYYNEDESERSLVREEDGATIVVAGSSDYAELETLAGSLQRSEGER</sequence>
<keyword evidence="1" id="KW-0812">Transmembrane</keyword>
<gene>
    <name evidence="2" type="ORF">SAMN02745673_04134</name>
</gene>
<dbReference type="Pfam" id="PF14030">
    <property type="entry name" value="DUF4245"/>
    <property type="match status" value="1"/>
</dbReference>
<keyword evidence="3" id="KW-1185">Reference proteome</keyword>
<dbReference type="OrthoDB" id="5146801at2"/>
<evidence type="ECO:0000256" key="1">
    <source>
        <dbReference type="SAM" id="Phobius"/>
    </source>
</evidence>
<dbReference type="STRING" id="1122192.SAMN02745673_04134"/>
<dbReference type="AlphaFoldDB" id="A0A1T4SXS9"/>
<dbReference type="EMBL" id="FUWS01000012">
    <property type="protein sequence ID" value="SKA33054.1"/>
    <property type="molecule type" value="Genomic_DNA"/>
</dbReference>
<dbReference type="Proteomes" id="UP000190637">
    <property type="component" value="Unassembled WGS sequence"/>
</dbReference>
<evidence type="ECO:0008006" key="4">
    <source>
        <dbReference type="Google" id="ProtNLM"/>
    </source>
</evidence>
<dbReference type="InterPro" id="IPR025339">
    <property type="entry name" value="DUF4245"/>
</dbReference>